<dbReference type="AlphaFoldDB" id="A0AAV7AUK6"/>
<evidence type="ECO:0000313" key="5">
    <source>
        <dbReference type="Proteomes" id="UP000824782"/>
    </source>
</evidence>
<keyword evidence="3" id="KW-0812">Transmembrane</keyword>
<comment type="caution">
    <text evidence="4">The sequence shown here is derived from an EMBL/GenBank/DDBJ whole genome shotgun (WGS) entry which is preliminary data.</text>
</comment>
<reference evidence="4" key="1">
    <citation type="thesis" date="2020" institute="ProQuest LLC" country="789 East Eisenhower Parkway, Ann Arbor, MI, USA">
        <title>Comparative Genomics and Chromosome Evolution.</title>
        <authorList>
            <person name="Mudd A.B."/>
        </authorList>
    </citation>
    <scope>NUCLEOTIDE SEQUENCE</scope>
    <source>
        <strain evidence="4">237g6f4</strain>
        <tissue evidence="4">Blood</tissue>
    </source>
</reference>
<dbReference type="GO" id="GO:0030213">
    <property type="term" value="P:hyaluronan biosynthetic process"/>
    <property type="evidence" value="ECO:0007669"/>
    <property type="project" value="TreeGrafter"/>
</dbReference>
<dbReference type="Proteomes" id="UP000824782">
    <property type="component" value="Unassembled WGS sequence"/>
</dbReference>
<organism evidence="4 5">
    <name type="scientific">Engystomops pustulosus</name>
    <name type="common">Tungara frog</name>
    <name type="synonym">Physalaemus pustulosus</name>
    <dbReference type="NCBI Taxonomy" id="76066"/>
    <lineage>
        <taxon>Eukaryota</taxon>
        <taxon>Metazoa</taxon>
        <taxon>Chordata</taxon>
        <taxon>Craniata</taxon>
        <taxon>Vertebrata</taxon>
        <taxon>Euteleostomi</taxon>
        <taxon>Amphibia</taxon>
        <taxon>Batrachia</taxon>
        <taxon>Anura</taxon>
        <taxon>Neobatrachia</taxon>
        <taxon>Hyloidea</taxon>
        <taxon>Leptodactylidae</taxon>
        <taxon>Leiuperinae</taxon>
        <taxon>Engystomops</taxon>
    </lineage>
</organism>
<comment type="subcellular location">
    <subcellularLocation>
        <location evidence="1">Membrane</location>
    </subcellularLocation>
</comment>
<dbReference type="GO" id="GO:0085029">
    <property type="term" value="P:extracellular matrix assembly"/>
    <property type="evidence" value="ECO:0007669"/>
    <property type="project" value="TreeGrafter"/>
</dbReference>
<keyword evidence="2 3" id="KW-0472">Membrane</keyword>
<feature type="transmembrane region" description="Helical" evidence="3">
    <location>
        <begin position="142"/>
        <end position="165"/>
    </location>
</feature>
<protein>
    <submittedName>
        <fullName evidence="4">Uncharacterized protein</fullName>
    </submittedName>
</protein>
<accession>A0AAV7AUK6</accession>
<dbReference type="EMBL" id="WNYA01000007">
    <property type="protein sequence ID" value="KAG8562956.1"/>
    <property type="molecule type" value="Genomic_DNA"/>
</dbReference>
<feature type="transmembrane region" description="Helical" evidence="3">
    <location>
        <begin position="37"/>
        <end position="56"/>
    </location>
</feature>
<feature type="transmembrane region" description="Helical" evidence="3">
    <location>
        <begin position="12"/>
        <end position="31"/>
    </location>
</feature>
<evidence type="ECO:0000256" key="3">
    <source>
        <dbReference type="SAM" id="Phobius"/>
    </source>
</evidence>
<sequence length="166" mass="18469">MPGRLQTALKILGTSSLAVLVLGGILAAYVIGTSSFTPTAITCLWAVWSILGLHLLTQQPLRYLEHDKCGKVVMVSRNLRVALCIAAFQEDPEYLRKYLNKYDSWISFLSSGPVLDGINVERACQSYLHIVQSQDPFTETELLFLVTGAILYACYWLALCFSLYLA</sequence>
<keyword evidence="3" id="KW-1133">Transmembrane helix</keyword>
<proteinExistence type="predicted"/>
<evidence type="ECO:0000256" key="2">
    <source>
        <dbReference type="ARBA" id="ARBA00023136"/>
    </source>
</evidence>
<evidence type="ECO:0000313" key="4">
    <source>
        <dbReference type="EMBL" id="KAG8562956.1"/>
    </source>
</evidence>
<dbReference type="PANTHER" id="PTHR22913">
    <property type="entry name" value="HYALURONAN SYNTHASE"/>
    <property type="match status" value="1"/>
</dbReference>
<dbReference type="PANTHER" id="PTHR22913:SF6">
    <property type="entry name" value="HYALURONAN SYNTHASE 3"/>
    <property type="match status" value="1"/>
</dbReference>
<name>A0AAV7AUK6_ENGPU</name>
<dbReference type="GO" id="GO:0005886">
    <property type="term" value="C:plasma membrane"/>
    <property type="evidence" value="ECO:0007669"/>
    <property type="project" value="TreeGrafter"/>
</dbReference>
<evidence type="ECO:0000256" key="1">
    <source>
        <dbReference type="ARBA" id="ARBA00004370"/>
    </source>
</evidence>
<gene>
    <name evidence="4" type="ORF">GDO81_015879</name>
</gene>
<dbReference type="GO" id="GO:0050501">
    <property type="term" value="F:hyaluronan synthase activity"/>
    <property type="evidence" value="ECO:0007669"/>
    <property type="project" value="TreeGrafter"/>
</dbReference>
<dbReference type="EMBL" id="WNYA01000007">
    <property type="protein sequence ID" value="KAG8562957.1"/>
    <property type="molecule type" value="Genomic_DNA"/>
</dbReference>
<keyword evidence="5" id="KW-1185">Reference proteome</keyword>